<gene>
    <name evidence="1" type="ORF">F8M41_008866</name>
</gene>
<accession>A0A8H4A2B0</accession>
<organism evidence="1 2">
    <name type="scientific">Gigaspora margarita</name>
    <dbReference type="NCBI Taxonomy" id="4874"/>
    <lineage>
        <taxon>Eukaryota</taxon>
        <taxon>Fungi</taxon>
        <taxon>Fungi incertae sedis</taxon>
        <taxon>Mucoromycota</taxon>
        <taxon>Glomeromycotina</taxon>
        <taxon>Glomeromycetes</taxon>
        <taxon>Diversisporales</taxon>
        <taxon>Gigasporaceae</taxon>
        <taxon>Gigaspora</taxon>
    </lineage>
</organism>
<evidence type="ECO:0000313" key="2">
    <source>
        <dbReference type="Proteomes" id="UP000439903"/>
    </source>
</evidence>
<dbReference type="AlphaFoldDB" id="A0A8H4A2B0"/>
<proteinExistence type="predicted"/>
<name>A0A8H4A2B0_GIGMA</name>
<dbReference type="EMBL" id="WTPW01001942">
    <property type="protein sequence ID" value="KAF0406191.1"/>
    <property type="molecule type" value="Genomic_DNA"/>
</dbReference>
<reference evidence="1 2" key="1">
    <citation type="journal article" date="2019" name="Environ. Microbiol.">
        <title>At the nexus of three kingdoms: the genome of the mycorrhizal fungus Gigaspora margarita provides insights into plant, endobacterial and fungal interactions.</title>
        <authorList>
            <person name="Venice F."/>
            <person name="Ghignone S."/>
            <person name="Salvioli di Fossalunga A."/>
            <person name="Amselem J."/>
            <person name="Novero M."/>
            <person name="Xianan X."/>
            <person name="Sedzielewska Toro K."/>
            <person name="Morin E."/>
            <person name="Lipzen A."/>
            <person name="Grigoriev I.V."/>
            <person name="Henrissat B."/>
            <person name="Martin F.M."/>
            <person name="Bonfante P."/>
        </authorList>
    </citation>
    <scope>NUCLEOTIDE SEQUENCE [LARGE SCALE GENOMIC DNA]</scope>
    <source>
        <strain evidence="1 2">BEG34</strain>
    </source>
</reference>
<sequence>MTVPASQLRGTYHSGGRILLLQHRRVMPMPPVPPAPHIPPITLIRTECYEQAQTEYLTEYKHPEYLRNYANTNRYLNKYLNAFARSRLLDIFTSKFETFKFMSLKRLRK</sequence>
<comment type="caution">
    <text evidence="1">The sequence shown here is derived from an EMBL/GenBank/DDBJ whole genome shotgun (WGS) entry which is preliminary data.</text>
</comment>
<dbReference type="Proteomes" id="UP000439903">
    <property type="component" value="Unassembled WGS sequence"/>
</dbReference>
<keyword evidence="2" id="KW-1185">Reference proteome</keyword>
<evidence type="ECO:0000313" key="1">
    <source>
        <dbReference type="EMBL" id="KAF0406191.1"/>
    </source>
</evidence>
<protein>
    <submittedName>
        <fullName evidence="1">Uncharacterized protein</fullName>
    </submittedName>
</protein>